<name>A0ABN3MH95_9MICO</name>
<dbReference type="Proteomes" id="UP001500730">
    <property type="component" value="Unassembled WGS sequence"/>
</dbReference>
<sequence>MGNVSNELVPVQAGRLVRLKDVGRNEFWLQDWLAADLARLGLGPLALVEQEQTQVGGGNLDILAAAGDTYYSIEVQLGEVDASHSFRVFDYWARNRRRFPNKTHVAVLVAESTGGRFRIALEELAEYVPLLVVELRSWQGSSEVVIVPDLVVTNDSVDVSGTPLAVTAGQSRTETDWKDALTEDAWLFHLDFAEWAREHLGPIVVDYSPKSYIGIRVGRRVWAPLWPRKDGAQIYLPDPDQSRGDESPAFAHFRELLAERGYTLNWQTTYNAGANPVAIRLRRNDLNDTAVHQLLEATYRAVHPGAGNWSETASVERQGAAGESPLELESDAGEGVPGLADLPDLD</sequence>
<proteinExistence type="predicted"/>
<evidence type="ECO:0000313" key="2">
    <source>
        <dbReference type="EMBL" id="GAA2501974.1"/>
    </source>
</evidence>
<accession>A0ABN3MH95</accession>
<organism evidence="2 3">
    <name type="scientific">Terrabacter carboxydivorans</name>
    <dbReference type="NCBI Taxonomy" id="619730"/>
    <lineage>
        <taxon>Bacteria</taxon>
        <taxon>Bacillati</taxon>
        <taxon>Actinomycetota</taxon>
        <taxon>Actinomycetes</taxon>
        <taxon>Micrococcales</taxon>
        <taxon>Intrasporangiaceae</taxon>
        <taxon>Terrabacter</taxon>
    </lineage>
</organism>
<keyword evidence="3" id="KW-1185">Reference proteome</keyword>
<dbReference type="InterPro" id="IPR011856">
    <property type="entry name" value="tRNA_endonuc-like_dom_sf"/>
</dbReference>
<gene>
    <name evidence="2" type="ORF">GCM10009858_45150</name>
</gene>
<evidence type="ECO:0000313" key="3">
    <source>
        <dbReference type="Proteomes" id="UP001500730"/>
    </source>
</evidence>
<protein>
    <recommendedName>
        <fullName evidence="4">DUF4268 domain-containing protein</fullName>
    </recommendedName>
</protein>
<evidence type="ECO:0000256" key="1">
    <source>
        <dbReference type="SAM" id="MobiDB-lite"/>
    </source>
</evidence>
<dbReference type="Gene3D" id="3.40.1350.10">
    <property type="match status" value="1"/>
</dbReference>
<dbReference type="EMBL" id="BAAARE010000036">
    <property type="protein sequence ID" value="GAA2501974.1"/>
    <property type="molecule type" value="Genomic_DNA"/>
</dbReference>
<evidence type="ECO:0008006" key="4">
    <source>
        <dbReference type="Google" id="ProtNLM"/>
    </source>
</evidence>
<comment type="caution">
    <text evidence="2">The sequence shown here is derived from an EMBL/GenBank/DDBJ whole genome shotgun (WGS) entry which is preliminary data.</text>
</comment>
<reference evidence="2 3" key="1">
    <citation type="journal article" date="2019" name="Int. J. Syst. Evol. Microbiol.">
        <title>The Global Catalogue of Microorganisms (GCM) 10K type strain sequencing project: providing services to taxonomists for standard genome sequencing and annotation.</title>
        <authorList>
            <consortium name="The Broad Institute Genomics Platform"/>
            <consortium name="The Broad Institute Genome Sequencing Center for Infectious Disease"/>
            <person name="Wu L."/>
            <person name="Ma J."/>
        </authorList>
    </citation>
    <scope>NUCLEOTIDE SEQUENCE [LARGE SCALE GENOMIC DNA]</scope>
    <source>
        <strain evidence="2 3">JCM 16259</strain>
    </source>
</reference>
<feature type="region of interest" description="Disordered" evidence="1">
    <location>
        <begin position="312"/>
        <end position="346"/>
    </location>
</feature>